<accession>A0A6G4XE85</accession>
<sequence length="735" mass="80788">MTTDLSTLTYAADKWDAMAGEFRKLKTAYERDVAKISLGQSWQGLAATAANDRFKVTLREYQGAEKEAKAIAALLRDAHGQFTELRGKLKAVRADAVKAGMAVSEQGYVSFDTEKLDAGSRNAYHHDPDYQASVRKAVGEWNEAVAAAVTAISDADEGVRIALEAVVVDGDARDGTFNGFNREAKSDIEQYEADRAADIATRVNGGEKVSTAEMAELKRTFRDNSDDPAFSRTLLNTLGASGTLKLTNRLSEVAHFEDKGRKQDYLGLQKGLAMTLATATKDPDSRFYKDFRADMRKAGVEQFKVDGLSPIPDEQVRGYQSLVTLMQQGSGYSGQFLEDTADDIRKAEESHFRKGNLESVWALRDDFDGKDRGWFANDPLDGVLGIMSQDPKTSTAYLDPDRNDNLKYLLHERDWGTVIDHFATPPGGTTTGMPVMAEDGDVRTGFGAALEAATTGEAPGSYHAVAQHTEPQARILQETINTLAVDKHAEKLPANLTQPLAHVLTSYTPDTHEIYAASESKYDIPLDSSGNVWSDKDGAHMAVGHDRLAAVMRGIADDPEAFGRLYGAEQQYAHDVLERIPQDAGMTTIENRIIESSRAIGAYDGIRSDIIFDERFKKTQWAADFNQGVSTGFGTAMLFNPTSTGPAGDLTSKMLDVWIYESNKEHTAEANLEATRENAKTYDAGMRDVNNMVRAWGDSRGHGIDSDWTKSLLYAGQDQYDWGRDHTLNTLRADR</sequence>
<dbReference type="AlphaFoldDB" id="A0A6G4XE85"/>
<dbReference type="RefSeq" id="WP_165330665.1">
    <property type="nucleotide sequence ID" value="NZ_JAAKZW010000010.1"/>
</dbReference>
<dbReference type="EMBL" id="JAAKZW010000010">
    <property type="protein sequence ID" value="NGO75147.1"/>
    <property type="molecule type" value="Genomic_DNA"/>
</dbReference>
<protein>
    <submittedName>
        <fullName evidence="1">Uncharacterized protein</fullName>
    </submittedName>
</protein>
<gene>
    <name evidence="1" type="ORF">G6045_05540</name>
</gene>
<organism evidence="1 2">
    <name type="scientific">Streptomyces mesophilus</name>
    <dbReference type="NCBI Taxonomy" id="1775132"/>
    <lineage>
        <taxon>Bacteria</taxon>
        <taxon>Bacillati</taxon>
        <taxon>Actinomycetota</taxon>
        <taxon>Actinomycetes</taxon>
        <taxon>Kitasatosporales</taxon>
        <taxon>Streptomycetaceae</taxon>
        <taxon>Streptomyces</taxon>
    </lineage>
</organism>
<evidence type="ECO:0000313" key="1">
    <source>
        <dbReference type="EMBL" id="NGO75147.1"/>
    </source>
</evidence>
<dbReference type="Proteomes" id="UP000481109">
    <property type="component" value="Unassembled WGS sequence"/>
</dbReference>
<keyword evidence="2" id="KW-1185">Reference proteome</keyword>
<comment type="caution">
    <text evidence="1">The sequence shown here is derived from an EMBL/GenBank/DDBJ whole genome shotgun (WGS) entry which is preliminary data.</text>
</comment>
<evidence type="ECO:0000313" key="2">
    <source>
        <dbReference type="Proteomes" id="UP000481109"/>
    </source>
</evidence>
<name>A0A6G4XE85_9ACTN</name>
<dbReference type="SUPFAM" id="SSF140453">
    <property type="entry name" value="EsxAB dimer-like"/>
    <property type="match status" value="1"/>
</dbReference>
<proteinExistence type="predicted"/>
<dbReference type="InterPro" id="IPR036689">
    <property type="entry name" value="ESAT-6-like_sf"/>
</dbReference>
<reference evidence="1 2" key="1">
    <citation type="submission" date="2020-02" db="EMBL/GenBank/DDBJ databases">
        <title>Whole-genome analyses of novel actinobacteria.</title>
        <authorList>
            <person name="Sahin N."/>
            <person name="Tokatli A."/>
        </authorList>
    </citation>
    <scope>NUCLEOTIDE SEQUENCE [LARGE SCALE GENOMIC DNA]</scope>
    <source>
        <strain evidence="1 2">YC504</strain>
    </source>
</reference>